<dbReference type="SUPFAM" id="SSF100950">
    <property type="entry name" value="NagB/RpiA/CoA transferase-like"/>
    <property type="match status" value="1"/>
</dbReference>
<comment type="function">
    <text evidence="3">Catalyzes the reversible conversion of ribose-5-phosphate to ribulose 5-phosphate.</text>
</comment>
<dbReference type="Gene3D" id="3.30.70.260">
    <property type="match status" value="1"/>
</dbReference>
<dbReference type="UniPathway" id="UPA00115">
    <property type="reaction ID" value="UER00412"/>
</dbReference>
<dbReference type="InterPro" id="IPR020672">
    <property type="entry name" value="Ribose5P_isomerase_typA_subgr"/>
</dbReference>
<dbReference type="SUPFAM" id="SSF75445">
    <property type="entry name" value="D-ribose-5-phosphate isomerase (RpiA), lid domain"/>
    <property type="match status" value="1"/>
</dbReference>
<dbReference type="PANTHER" id="PTHR43748">
    <property type="entry name" value="RIBOSE-5-PHOSPHATE ISOMERASE 3, CHLOROPLASTIC-RELATED"/>
    <property type="match status" value="1"/>
</dbReference>
<evidence type="ECO:0000256" key="3">
    <source>
        <dbReference type="HAMAP-Rule" id="MF_00170"/>
    </source>
</evidence>
<dbReference type="Pfam" id="PF06026">
    <property type="entry name" value="Rib_5-P_isom_A"/>
    <property type="match status" value="1"/>
</dbReference>
<comment type="pathway">
    <text evidence="3">Carbohydrate degradation; pentose phosphate pathway; D-ribose 5-phosphate from D-ribulose 5-phosphate (non-oxidative stage): step 1/1.</text>
</comment>
<dbReference type="FunFam" id="3.40.50.1360:FF:000001">
    <property type="entry name" value="Ribose-5-phosphate isomerase A"/>
    <property type="match status" value="1"/>
</dbReference>
<protein>
    <recommendedName>
        <fullName evidence="3">Ribose-5-phosphate isomerase A</fullName>
        <ecNumber evidence="3">5.3.1.6</ecNumber>
    </recommendedName>
    <alternativeName>
        <fullName evidence="3">Phosphoriboisomerase A</fullName>
        <shortName evidence="3">PRI</shortName>
    </alternativeName>
</protein>
<evidence type="ECO:0000313" key="4">
    <source>
        <dbReference type="EMBL" id="MXU65533.1"/>
    </source>
</evidence>
<dbReference type="CDD" id="cd01398">
    <property type="entry name" value="RPI_A"/>
    <property type="match status" value="1"/>
</dbReference>
<dbReference type="InterPro" id="IPR037171">
    <property type="entry name" value="NagB/RpiA_transferase-like"/>
</dbReference>
<feature type="binding site" evidence="3">
    <location>
        <begin position="33"/>
        <end position="36"/>
    </location>
    <ligand>
        <name>substrate</name>
    </ligand>
</feature>
<feature type="binding site" evidence="3">
    <location>
        <begin position="89"/>
        <end position="92"/>
    </location>
    <ligand>
        <name>substrate</name>
    </ligand>
</feature>
<dbReference type="HAMAP" id="MF_00170">
    <property type="entry name" value="Rib_5P_isom_A"/>
    <property type="match status" value="1"/>
</dbReference>
<dbReference type="GO" id="GO:0009052">
    <property type="term" value="P:pentose-phosphate shunt, non-oxidative branch"/>
    <property type="evidence" value="ECO:0007669"/>
    <property type="project" value="UniProtKB-UniRule"/>
</dbReference>
<gene>
    <name evidence="3 4" type="primary">rpiA</name>
    <name evidence="4" type="ORF">GSH16_08735</name>
</gene>
<name>A0A6B0TWX9_9RHOB</name>
<organism evidence="4 5">
    <name type="scientific">Oceanomicrobium pacificus</name>
    <dbReference type="NCBI Taxonomy" id="2692916"/>
    <lineage>
        <taxon>Bacteria</taxon>
        <taxon>Pseudomonadati</taxon>
        <taxon>Pseudomonadota</taxon>
        <taxon>Alphaproteobacteria</taxon>
        <taxon>Rhodobacterales</taxon>
        <taxon>Paracoccaceae</taxon>
        <taxon>Oceanomicrobium</taxon>
    </lineage>
</organism>
<dbReference type="RefSeq" id="WP_160854092.1">
    <property type="nucleotide sequence ID" value="NZ_WUWG01000003.1"/>
</dbReference>
<reference evidence="4 5" key="1">
    <citation type="submission" date="2019-12" db="EMBL/GenBank/DDBJ databases">
        <title>Strain KN286 was isolated from seawater, which was collected from Caroline Seamount in the tropical western Pacific.</title>
        <authorList>
            <person name="Wang Q."/>
        </authorList>
    </citation>
    <scope>NUCLEOTIDE SEQUENCE [LARGE SCALE GENOMIC DNA]</scope>
    <source>
        <strain evidence="4 5">KN286</strain>
    </source>
</reference>
<evidence type="ECO:0000256" key="2">
    <source>
        <dbReference type="ARBA" id="ARBA00023235"/>
    </source>
</evidence>
<dbReference type="GO" id="GO:0004751">
    <property type="term" value="F:ribose-5-phosphate isomerase activity"/>
    <property type="evidence" value="ECO:0007669"/>
    <property type="project" value="UniProtKB-UniRule"/>
</dbReference>
<dbReference type="Proteomes" id="UP000436016">
    <property type="component" value="Unassembled WGS sequence"/>
</dbReference>
<keyword evidence="5" id="KW-1185">Reference proteome</keyword>
<feature type="active site" description="Proton acceptor" evidence="3">
    <location>
        <position position="111"/>
    </location>
</feature>
<comment type="similarity">
    <text evidence="3">Belongs to the ribose 5-phosphate isomerase family.</text>
</comment>
<dbReference type="NCBIfam" id="TIGR00021">
    <property type="entry name" value="rpiA"/>
    <property type="match status" value="1"/>
</dbReference>
<dbReference type="InterPro" id="IPR050262">
    <property type="entry name" value="Ribose-5P_isomerase"/>
</dbReference>
<feature type="binding site" evidence="3">
    <location>
        <position position="129"/>
    </location>
    <ligand>
        <name>substrate</name>
    </ligand>
</feature>
<comment type="caution">
    <text evidence="4">The sequence shown here is derived from an EMBL/GenBank/DDBJ whole genome shotgun (WGS) entry which is preliminary data.</text>
</comment>
<feature type="binding site" evidence="3">
    <location>
        <begin position="102"/>
        <end position="105"/>
    </location>
    <ligand>
        <name>substrate</name>
    </ligand>
</feature>
<dbReference type="EC" id="5.3.1.6" evidence="3"/>
<evidence type="ECO:0000256" key="1">
    <source>
        <dbReference type="ARBA" id="ARBA00001713"/>
    </source>
</evidence>
<comment type="subunit">
    <text evidence="3">Homodimer.</text>
</comment>
<dbReference type="Gene3D" id="3.40.50.1360">
    <property type="match status" value="1"/>
</dbReference>
<proteinExistence type="inferred from homology"/>
<dbReference type="NCBIfam" id="NF001924">
    <property type="entry name" value="PRK00702.1"/>
    <property type="match status" value="1"/>
</dbReference>
<dbReference type="PANTHER" id="PTHR43748:SF3">
    <property type="entry name" value="RIBOSE-5-PHOSPHATE ISOMERASE 3, CHLOROPLASTIC-RELATED"/>
    <property type="match status" value="1"/>
</dbReference>
<accession>A0A6B0TWX9</accession>
<sequence>MQPATSPAERAKFYAARHALKEVKSGMRVGLGTGSTAAWFVKLLGERVAKEGLEVRCAATSTRTADMARELGIPLFSLDELGWLDVTFDGADEVDPKLNLIKGGGGALLQEKIVATASDRMVVLTDSSKEVDTLGAFPLPVEIVRFGWETTQSLVTEALDGADVMGHGVSLRKDRDQPYVTDEGHYILDLHLRRIGKPRALSNTLLNIAGVVETGLFLDIADSVVIGSPSGEVRVRDLEGEAHFTPSDEELESGSIFSPDY</sequence>
<comment type="catalytic activity">
    <reaction evidence="1 3">
        <text>aldehydo-D-ribose 5-phosphate = D-ribulose 5-phosphate</text>
        <dbReference type="Rhea" id="RHEA:14657"/>
        <dbReference type="ChEBI" id="CHEBI:58121"/>
        <dbReference type="ChEBI" id="CHEBI:58273"/>
        <dbReference type="EC" id="5.3.1.6"/>
    </reaction>
</comment>
<dbReference type="AlphaFoldDB" id="A0A6B0TWX9"/>
<evidence type="ECO:0000313" key="5">
    <source>
        <dbReference type="Proteomes" id="UP000436016"/>
    </source>
</evidence>
<keyword evidence="2 3" id="KW-0413">Isomerase</keyword>
<dbReference type="EMBL" id="WUWG01000003">
    <property type="protein sequence ID" value="MXU65533.1"/>
    <property type="molecule type" value="Genomic_DNA"/>
</dbReference>
<dbReference type="InterPro" id="IPR004788">
    <property type="entry name" value="Ribose5P_isomerase_type_A"/>
</dbReference>